<dbReference type="PROSITE" id="PS00135">
    <property type="entry name" value="TRYPSIN_SER"/>
    <property type="match status" value="1"/>
</dbReference>
<name>A0A1V9Y3W5_9ACAR</name>
<dbReference type="PROSITE" id="PS50240">
    <property type="entry name" value="TRYPSIN_DOM"/>
    <property type="match status" value="1"/>
</dbReference>
<evidence type="ECO:0000256" key="1">
    <source>
        <dbReference type="ARBA" id="ARBA00004613"/>
    </source>
</evidence>
<evidence type="ECO:0000313" key="8">
    <source>
        <dbReference type="EMBL" id="OQR80391.1"/>
    </source>
</evidence>
<dbReference type="SUPFAM" id="SSF50494">
    <property type="entry name" value="Trypsin-like serine proteases"/>
    <property type="match status" value="1"/>
</dbReference>
<dbReference type="EMBL" id="MNPL01000049">
    <property type="protein sequence ID" value="OQR80391.1"/>
    <property type="molecule type" value="Genomic_DNA"/>
</dbReference>
<dbReference type="Pfam" id="PF00089">
    <property type="entry name" value="Trypsin"/>
    <property type="match status" value="1"/>
</dbReference>
<dbReference type="GO" id="GO:0004252">
    <property type="term" value="F:serine-type endopeptidase activity"/>
    <property type="evidence" value="ECO:0007669"/>
    <property type="project" value="InterPro"/>
</dbReference>
<accession>A0A1V9Y3W5</accession>
<proteinExistence type="predicted"/>
<feature type="domain" description="Peptidase S1" evidence="7">
    <location>
        <begin position="376"/>
        <end position="609"/>
    </location>
</feature>
<dbReference type="GO" id="GO:0005576">
    <property type="term" value="C:extracellular region"/>
    <property type="evidence" value="ECO:0007669"/>
    <property type="project" value="UniProtKB-SubCell"/>
</dbReference>
<evidence type="ECO:0000256" key="5">
    <source>
        <dbReference type="SAM" id="MobiDB-lite"/>
    </source>
</evidence>
<sequence>MRLAFLFLTFVPLSRILGENSISKAAARGDAADRIIIKDNHFRRVRRVRRWRSLPGPPGPLGDPGGWRFPPTDSTPFAELDPRQFYQGSDSEPDFSGSRQLGPRHRHKRHRWRPQSPPPPGSDELGLLPDFAGSRRRGRPHLELGSLASSRLRRRLSLRHRKRHPLGPEGSGYGQPGGSPDLGRPSYEQPVGSPGPGGPNYEQPFGPPGLGGPRYDQPFGPPVPGSPSYEQPIRPPGPGGPRYDQPFGPPGPGGPSYEQPVKPPNSGEPSYEQPVKSSGPGGPSYEQSVRPPGPGGPSYEQLARPPDPGIPNYEQPGGSSNYPTGPGEAHSQHNYASDGNQPVLSFQPSSQGQPPSTARPVLRFQSSCGVSTTSRIVGGEEVQKDDWSWTVALMRPAPEGLEQFCGATLISDQHLLTAAHCIAKMKGTAVTARAGHINLNKANPAQDLQLEKAILHPLYNSSSYYADIAIVKLKKPIQFSTRIQPCCLPEATDKAGQNAVAVGWGSTSFGGPTTSVLQQVTLPIWSNQECQNKINIAVHDVMLCAGLKDSGGHDACQGDSGGPLLVRNSDQRWSLEGIISFGFKCAQKGVPGVYTRVSKFTDWIVNTAV</sequence>
<dbReference type="InterPro" id="IPR033116">
    <property type="entry name" value="TRYPSIN_SER"/>
</dbReference>
<dbReference type="Gene3D" id="2.40.10.10">
    <property type="entry name" value="Trypsin-like serine proteases"/>
    <property type="match status" value="1"/>
</dbReference>
<comment type="subcellular location">
    <subcellularLocation>
        <location evidence="1">Secreted</location>
    </subcellularLocation>
</comment>
<keyword evidence="6" id="KW-0732">Signal</keyword>
<reference evidence="8" key="1">
    <citation type="journal article" date="2017" name="Gigascience">
        <title>Draft genome of the honey bee ectoparasitic mite, Tropilaelaps mercedesae, is shaped by the parasitic life history.</title>
        <authorList>
            <person name="Dong X."/>
            <person name="Armstrong S.D."/>
            <person name="Xia D."/>
            <person name="Makepeace B.L."/>
            <person name="Darby A.C."/>
            <person name="Kadowaki T."/>
        </authorList>
    </citation>
    <scope>NUCLEOTIDE SEQUENCE [LARGE SCALE GENOMIC DNA]</scope>
    <source>
        <strain evidence="8">Wuxi-XJTLU</strain>
    </source>
</reference>
<dbReference type="InParanoid" id="A0A1V9Y3W5"/>
<dbReference type="InterPro" id="IPR043504">
    <property type="entry name" value="Peptidase_S1_PA_chymotrypsin"/>
</dbReference>
<dbReference type="SMART" id="SM00020">
    <property type="entry name" value="Tryp_SPc"/>
    <property type="match status" value="1"/>
</dbReference>
<feature type="signal peptide" evidence="6">
    <location>
        <begin position="1"/>
        <end position="18"/>
    </location>
</feature>
<dbReference type="PRINTS" id="PR00722">
    <property type="entry name" value="CHYMOTRYPSIN"/>
</dbReference>
<evidence type="ECO:0000256" key="2">
    <source>
        <dbReference type="ARBA" id="ARBA00022525"/>
    </source>
</evidence>
<feature type="region of interest" description="Disordered" evidence="5">
    <location>
        <begin position="51"/>
        <end position="360"/>
    </location>
</feature>
<keyword evidence="4" id="KW-0378">Hydrolase</keyword>
<evidence type="ECO:0000256" key="4">
    <source>
        <dbReference type="RuleBase" id="RU363034"/>
    </source>
</evidence>
<keyword evidence="2" id="KW-0964">Secreted</keyword>
<dbReference type="InterPro" id="IPR009003">
    <property type="entry name" value="Peptidase_S1_PA"/>
</dbReference>
<dbReference type="PROSITE" id="PS00134">
    <property type="entry name" value="TRYPSIN_HIS"/>
    <property type="match status" value="1"/>
</dbReference>
<keyword evidence="4" id="KW-0645">Protease</keyword>
<dbReference type="PANTHER" id="PTHR24252:SF7">
    <property type="entry name" value="HYALIN"/>
    <property type="match status" value="1"/>
</dbReference>
<evidence type="ECO:0000256" key="6">
    <source>
        <dbReference type="SAM" id="SignalP"/>
    </source>
</evidence>
<keyword evidence="9" id="KW-1185">Reference proteome</keyword>
<feature type="compositionally biased region" description="Polar residues" evidence="5">
    <location>
        <begin position="332"/>
        <end position="346"/>
    </location>
</feature>
<dbReference type="Proteomes" id="UP000192247">
    <property type="component" value="Unassembled WGS sequence"/>
</dbReference>
<protein>
    <submittedName>
        <fullName evidence="8">Secreted salivary gland peptide-like</fullName>
    </submittedName>
</protein>
<organism evidence="8 9">
    <name type="scientific">Tropilaelaps mercedesae</name>
    <dbReference type="NCBI Taxonomy" id="418985"/>
    <lineage>
        <taxon>Eukaryota</taxon>
        <taxon>Metazoa</taxon>
        <taxon>Ecdysozoa</taxon>
        <taxon>Arthropoda</taxon>
        <taxon>Chelicerata</taxon>
        <taxon>Arachnida</taxon>
        <taxon>Acari</taxon>
        <taxon>Parasitiformes</taxon>
        <taxon>Mesostigmata</taxon>
        <taxon>Gamasina</taxon>
        <taxon>Dermanyssoidea</taxon>
        <taxon>Laelapidae</taxon>
        <taxon>Tropilaelaps</taxon>
    </lineage>
</organism>
<keyword evidence="3" id="KW-1015">Disulfide bond</keyword>
<dbReference type="STRING" id="418985.A0A1V9Y3W5"/>
<dbReference type="CDD" id="cd00190">
    <property type="entry name" value="Tryp_SPc"/>
    <property type="match status" value="1"/>
</dbReference>
<dbReference type="InterPro" id="IPR018114">
    <property type="entry name" value="TRYPSIN_HIS"/>
</dbReference>
<evidence type="ECO:0000256" key="3">
    <source>
        <dbReference type="ARBA" id="ARBA00023157"/>
    </source>
</evidence>
<evidence type="ECO:0000313" key="9">
    <source>
        <dbReference type="Proteomes" id="UP000192247"/>
    </source>
</evidence>
<gene>
    <name evidence="8" type="ORF">BIW11_02407</name>
</gene>
<dbReference type="FunFam" id="2.40.10.10:FF:000038">
    <property type="entry name" value="Serine protease"/>
    <property type="match status" value="1"/>
</dbReference>
<feature type="compositionally biased region" description="Low complexity" evidence="5">
    <location>
        <begin position="347"/>
        <end position="356"/>
    </location>
</feature>
<dbReference type="InterPro" id="IPR001314">
    <property type="entry name" value="Peptidase_S1A"/>
</dbReference>
<dbReference type="InterPro" id="IPR001254">
    <property type="entry name" value="Trypsin_dom"/>
</dbReference>
<keyword evidence="4" id="KW-0720">Serine protease</keyword>
<dbReference type="OrthoDB" id="6348928at2759"/>
<dbReference type="AlphaFoldDB" id="A0A1V9Y3W5"/>
<dbReference type="PANTHER" id="PTHR24252">
    <property type="entry name" value="ACROSIN-RELATED"/>
    <property type="match status" value="1"/>
</dbReference>
<feature type="compositionally biased region" description="Basic residues" evidence="5">
    <location>
        <begin position="151"/>
        <end position="165"/>
    </location>
</feature>
<feature type="chain" id="PRO_5012574044" evidence="6">
    <location>
        <begin position="19"/>
        <end position="609"/>
    </location>
</feature>
<comment type="caution">
    <text evidence="8">The sequence shown here is derived from an EMBL/GenBank/DDBJ whole genome shotgun (WGS) entry which is preliminary data.</text>
</comment>
<evidence type="ECO:0000259" key="7">
    <source>
        <dbReference type="PROSITE" id="PS50240"/>
    </source>
</evidence>
<feature type="compositionally biased region" description="Basic residues" evidence="5">
    <location>
        <begin position="102"/>
        <end position="113"/>
    </location>
</feature>
<dbReference type="GO" id="GO:0006508">
    <property type="term" value="P:proteolysis"/>
    <property type="evidence" value="ECO:0007669"/>
    <property type="project" value="UniProtKB-KW"/>
</dbReference>